<dbReference type="InParanoid" id="B9RPD7"/>
<dbReference type="Proteomes" id="UP000008311">
    <property type="component" value="Unassembled WGS sequence"/>
</dbReference>
<proteinExistence type="predicted"/>
<reference evidence="3" key="1">
    <citation type="journal article" date="2010" name="Nat. Biotechnol.">
        <title>Draft genome sequence of the oilseed species Ricinus communis.</title>
        <authorList>
            <person name="Chan A.P."/>
            <person name="Crabtree J."/>
            <person name="Zhao Q."/>
            <person name="Lorenzi H."/>
            <person name="Orvis J."/>
            <person name="Puiu D."/>
            <person name="Melake-Berhan A."/>
            <person name="Jones K.M."/>
            <person name="Redman J."/>
            <person name="Chen G."/>
            <person name="Cahoon E.B."/>
            <person name="Gedil M."/>
            <person name="Stanke M."/>
            <person name="Haas B.J."/>
            <person name="Wortman J.R."/>
            <person name="Fraser-Liggett C.M."/>
            <person name="Ravel J."/>
            <person name="Rabinowicz P.D."/>
        </authorList>
    </citation>
    <scope>NUCLEOTIDE SEQUENCE [LARGE SCALE GENOMIC DNA]</scope>
    <source>
        <strain evidence="3">cv. Hale</strain>
    </source>
</reference>
<accession>B9RPD7</accession>
<protein>
    <submittedName>
        <fullName evidence="2">Uncharacterized protein</fullName>
    </submittedName>
</protein>
<dbReference type="AlphaFoldDB" id="B9RPD7"/>
<dbReference type="EMBL" id="EQ973793">
    <property type="protein sequence ID" value="EEF46751.1"/>
    <property type="molecule type" value="Genomic_DNA"/>
</dbReference>
<feature type="region of interest" description="Disordered" evidence="1">
    <location>
        <begin position="56"/>
        <end position="95"/>
    </location>
</feature>
<name>B9RPD7_RICCO</name>
<keyword evidence="3" id="KW-1185">Reference proteome</keyword>
<evidence type="ECO:0000256" key="1">
    <source>
        <dbReference type="SAM" id="MobiDB-lite"/>
    </source>
</evidence>
<feature type="compositionally biased region" description="Basic and acidic residues" evidence="1">
    <location>
        <begin position="64"/>
        <end position="84"/>
    </location>
</feature>
<feature type="compositionally biased region" description="Basic residues" evidence="1">
    <location>
        <begin position="85"/>
        <end position="95"/>
    </location>
</feature>
<evidence type="ECO:0000313" key="2">
    <source>
        <dbReference type="EMBL" id="EEF46751.1"/>
    </source>
</evidence>
<organism evidence="2 3">
    <name type="scientific">Ricinus communis</name>
    <name type="common">Castor bean</name>
    <dbReference type="NCBI Taxonomy" id="3988"/>
    <lineage>
        <taxon>Eukaryota</taxon>
        <taxon>Viridiplantae</taxon>
        <taxon>Streptophyta</taxon>
        <taxon>Embryophyta</taxon>
        <taxon>Tracheophyta</taxon>
        <taxon>Spermatophyta</taxon>
        <taxon>Magnoliopsida</taxon>
        <taxon>eudicotyledons</taxon>
        <taxon>Gunneridae</taxon>
        <taxon>Pentapetalae</taxon>
        <taxon>rosids</taxon>
        <taxon>fabids</taxon>
        <taxon>Malpighiales</taxon>
        <taxon>Euphorbiaceae</taxon>
        <taxon>Acalyphoideae</taxon>
        <taxon>Acalypheae</taxon>
        <taxon>Ricinus</taxon>
    </lineage>
</organism>
<gene>
    <name evidence="2" type="ORF">RCOM_1366090</name>
</gene>
<sequence length="95" mass="11071">MGLVHTEQRKVLRIYRSITKITDELVCLSINGKPKKITLTLMVKILGLPVERAKITKPTSDKSIPSEENKELDEEKPIEKEEKFRRSRGIKRRKE</sequence>
<evidence type="ECO:0000313" key="3">
    <source>
        <dbReference type="Proteomes" id="UP000008311"/>
    </source>
</evidence>